<dbReference type="PANTHER" id="PTHR42754">
    <property type="entry name" value="ENDOGLUCANASE"/>
    <property type="match status" value="1"/>
</dbReference>
<dbReference type="EMBL" id="LVYD01000046">
    <property type="protein sequence ID" value="OQP63188.1"/>
    <property type="molecule type" value="Genomic_DNA"/>
</dbReference>
<dbReference type="Proteomes" id="UP000192796">
    <property type="component" value="Unassembled WGS sequence"/>
</dbReference>
<dbReference type="STRING" id="1703345.A3860_25190"/>
<dbReference type="Gene3D" id="2.60.40.10">
    <property type="entry name" value="Immunoglobulins"/>
    <property type="match status" value="1"/>
</dbReference>
<evidence type="ECO:0000259" key="2">
    <source>
        <dbReference type="Pfam" id="PF18962"/>
    </source>
</evidence>
<dbReference type="NCBIfam" id="TIGR04183">
    <property type="entry name" value="Por_Secre_tail"/>
    <property type="match status" value="1"/>
</dbReference>
<organism evidence="3 4">
    <name type="scientific">Niastella vici</name>
    <dbReference type="NCBI Taxonomy" id="1703345"/>
    <lineage>
        <taxon>Bacteria</taxon>
        <taxon>Pseudomonadati</taxon>
        <taxon>Bacteroidota</taxon>
        <taxon>Chitinophagia</taxon>
        <taxon>Chitinophagales</taxon>
        <taxon>Chitinophagaceae</taxon>
        <taxon>Niastella</taxon>
    </lineage>
</organism>
<gene>
    <name evidence="3" type="ORF">A3860_25190</name>
</gene>
<keyword evidence="4" id="KW-1185">Reference proteome</keyword>
<sequence>MKKITFTLTALLLCLYGSAQVGVLDGGFNNPAGHLIHPLDADNDFGQAVATHSDGRVVVASYNNNQWFTLTRYLSDGTLDASFGSGGVAKVRYDPDDNAIAYALYIYPNNTILVAGYTWNDAGGTGYDFALTRLLEDGTVDPSFGTGGWAVTAIGTGTAIDEARSLAIQADGKIVVAGFGNMGANSNDFAVVRYSSTGILETGVGAFGGGDGIVTTHINSSDKASSVAIQPADQKIVVGGTSNAGATGSNFAVVRYNTDGSLDAANFGTGGIVDLDLVNGGSGSTDDGYQLVIQPDGNILMTGMSKAVSASGSDVATIRLTTSGGLEGSFNSTGAIVNRTGSSTQAGIAIFNNNTISNTDEGARSIILQSNGDFLVAGDSDGSSPDFAFLLLRYHSDGTLDDTFDGNSNGNGVLTYDFTTTREYGYAITLYNNRIYFVGSTGSTPAGAPKNTLVAAIQYAASPLPLVLSQFYAQKQTSKAVLQWSTSSEAEVKQFVIERSNDGKTYKAIGTVAATGNSTITKNYSFADQSPLMSALNYYRLKMQDVDGNFKYSKILTIKFDGQLTANMQAYPNPVKDLLQVQLPDGLNGTVGLQIIDMQGRVVRRNNLGSDGNALNTTVDVSTLVQGIYILKAQAGNTTVITRFTKQ</sequence>
<dbReference type="Gene3D" id="2.80.10.50">
    <property type="match status" value="3"/>
</dbReference>
<evidence type="ECO:0000313" key="4">
    <source>
        <dbReference type="Proteomes" id="UP000192796"/>
    </source>
</evidence>
<dbReference type="NCBIfam" id="TIGR02608">
    <property type="entry name" value="delta_60_rpt"/>
    <property type="match status" value="6"/>
</dbReference>
<dbReference type="InterPro" id="IPR026444">
    <property type="entry name" value="Secre_tail"/>
</dbReference>
<dbReference type="Pfam" id="PF18962">
    <property type="entry name" value="Por_Secre_tail"/>
    <property type="match status" value="1"/>
</dbReference>
<protein>
    <recommendedName>
        <fullName evidence="2">Secretion system C-terminal sorting domain-containing protein</fullName>
    </recommendedName>
</protein>
<dbReference type="RefSeq" id="WP_158085279.1">
    <property type="nucleotide sequence ID" value="NZ_LVYD01000046.1"/>
</dbReference>
<feature type="signal peptide" evidence="1">
    <location>
        <begin position="1"/>
        <end position="19"/>
    </location>
</feature>
<keyword evidence="1" id="KW-0732">Signal</keyword>
<dbReference type="InterPro" id="IPR013431">
    <property type="entry name" value="Delta_60_rpt"/>
</dbReference>
<proteinExistence type="predicted"/>
<evidence type="ECO:0000256" key="1">
    <source>
        <dbReference type="SAM" id="SignalP"/>
    </source>
</evidence>
<reference evidence="3 4" key="1">
    <citation type="submission" date="2016-03" db="EMBL/GenBank/DDBJ databases">
        <title>Niastella vici sp. nov., isolated from farmland soil.</title>
        <authorList>
            <person name="Chen L."/>
            <person name="Wang D."/>
            <person name="Yang S."/>
            <person name="Wang G."/>
        </authorList>
    </citation>
    <scope>NUCLEOTIDE SEQUENCE [LARGE SCALE GENOMIC DNA]</scope>
    <source>
        <strain evidence="3 4">DJ57</strain>
    </source>
</reference>
<dbReference type="Pfam" id="PF17164">
    <property type="entry name" value="DUF5122"/>
    <property type="match status" value="5"/>
</dbReference>
<dbReference type="OrthoDB" id="9805017at2"/>
<accession>A0A1V9FY39</accession>
<name>A0A1V9FY39_9BACT</name>
<dbReference type="InterPro" id="IPR013783">
    <property type="entry name" value="Ig-like_fold"/>
</dbReference>
<dbReference type="AlphaFoldDB" id="A0A1V9FY39"/>
<feature type="chain" id="PRO_5012190166" description="Secretion system C-terminal sorting domain-containing protein" evidence="1">
    <location>
        <begin position="20"/>
        <end position="647"/>
    </location>
</feature>
<dbReference type="PANTHER" id="PTHR42754:SF1">
    <property type="entry name" value="LIPOPROTEIN"/>
    <property type="match status" value="1"/>
</dbReference>
<feature type="domain" description="Secretion system C-terminal sorting" evidence="2">
    <location>
        <begin position="571"/>
        <end position="643"/>
    </location>
</feature>
<evidence type="ECO:0000313" key="3">
    <source>
        <dbReference type="EMBL" id="OQP63188.1"/>
    </source>
</evidence>
<comment type="caution">
    <text evidence="3">The sequence shown here is derived from an EMBL/GenBank/DDBJ whole genome shotgun (WGS) entry which is preliminary data.</text>
</comment>